<evidence type="ECO:0000313" key="2">
    <source>
        <dbReference type="EMBL" id="CAF0801976.1"/>
    </source>
</evidence>
<reference evidence="2" key="1">
    <citation type="submission" date="2021-02" db="EMBL/GenBank/DDBJ databases">
        <authorList>
            <person name="Nowell W R."/>
        </authorList>
    </citation>
    <scope>NUCLEOTIDE SEQUENCE</scope>
    <source>
        <strain evidence="2">Ploen Becks lab</strain>
    </source>
</reference>
<feature type="non-terminal residue" evidence="2">
    <location>
        <position position="1"/>
    </location>
</feature>
<evidence type="ECO:0000313" key="3">
    <source>
        <dbReference type="Proteomes" id="UP000663879"/>
    </source>
</evidence>
<protein>
    <recommendedName>
        <fullName evidence="1">Reverse transcriptase domain-containing protein</fullName>
    </recommendedName>
</protein>
<comment type="caution">
    <text evidence="2">The sequence shown here is derived from an EMBL/GenBank/DDBJ whole genome shotgun (WGS) entry which is preliminary data.</text>
</comment>
<dbReference type="PANTHER" id="PTHR33332">
    <property type="entry name" value="REVERSE TRANSCRIPTASE DOMAIN-CONTAINING PROTEIN"/>
    <property type="match status" value="1"/>
</dbReference>
<evidence type="ECO:0000259" key="1">
    <source>
        <dbReference type="PROSITE" id="PS50878"/>
    </source>
</evidence>
<proteinExistence type="predicted"/>
<dbReference type="EMBL" id="CAJNOC010000778">
    <property type="protein sequence ID" value="CAF0801976.1"/>
    <property type="molecule type" value="Genomic_DNA"/>
</dbReference>
<dbReference type="SUPFAM" id="SSF56672">
    <property type="entry name" value="DNA/RNA polymerases"/>
    <property type="match status" value="1"/>
</dbReference>
<dbReference type="OrthoDB" id="411173at2759"/>
<feature type="domain" description="Reverse transcriptase" evidence="1">
    <location>
        <begin position="1"/>
        <end position="111"/>
    </location>
</feature>
<dbReference type="InterPro" id="IPR043502">
    <property type="entry name" value="DNA/RNA_pol_sf"/>
</dbReference>
<dbReference type="InterPro" id="IPR000477">
    <property type="entry name" value="RT_dom"/>
</dbReference>
<name>A0A813SUC4_9BILA</name>
<accession>A0A813SUC4</accession>
<sequence length="120" mass="13666">VSIVIQGSVLGPTLFILFISDINDYIPEEAELEKFADDILSYLLGKSSSFLPQEIINGVNRWCKDNKMRLNAKKCKWIFTPGKDNLSPPKLQLDGKEIETVSSYKYLGIEINNNLDWNLQ</sequence>
<keyword evidence="3" id="KW-1185">Reference proteome</keyword>
<gene>
    <name evidence="2" type="ORF">OXX778_LOCUS6514</name>
</gene>
<dbReference type="Proteomes" id="UP000663879">
    <property type="component" value="Unassembled WGS sequence"/>
</dbReference>
<dbReference type="PROSITE" id="PS50878">
    <property type="entry name" value="RT_POL"/>
    <property type="match status" value="1"/>
</dbReference>
<dbReference type="Pfam" id="PF00078">
    <property type="entry name" value="RVT_1"/>
    <property type="match status" value="1"/>
</dbReference>
<dbReference type="AlphaFoldDB" id="A0A813SUC4"/>
<organism evidence="2 3">
    <name type="scientific">Brachionus calyciflorus</name>
    <dbReference type="NCBI Taxonomy" id="104777"/>
    <lineage>
        <taxon>Eukaryota</taxon>
        <taxon>Metazoa</taxon>
        <taxon>Spiralia</taxon>
        <taxon>Gnathifera</taxon>
        <taxon>Rotifera</taxon>
        <taxon>Eurotatoria</taxon>
        <taxon>Monogononta</taxon>
        <taxon>Pseudotrocha</taxon>
        <taxon>Ploima</taxon>
        <taxon>Brachionidae</taxon>
        <taxon>Brachionus</taxon>
    </lineage>
</organism>